<dbReference type="Proteomes" id="UP000029585">
    <property type="component" value="Unassembled WGS sequence"/>
</dbReference>
<proteinExistence type="predicted"/>
<evidence type="ECO:0000259" key="2">
    <source>
        <dbReference type="Pfam" id="PF14501"/>
    </source>
</evidence>
<dbReference type="PATRIC" id="fig|742738.3.peg.2953"/>
<dbReference type="InterPro" id="IPR032834">
    <property type="entry name" value="NatK-like_C"/>
</dbReference>
<evidence type="ECO:0000313" key="3">
    <source>
        <dbReference type="EMBL" id="KGF54367.1"/>
    </source>
</evidence>
<reference evidence="3 4" key="1">
    <citation type="submission" date="2011-08" db="EMBL/GenBank/DDBJ databases">
        <title>The Genome Sequence of Clostridium orbiscindens 1_3_50AFAA.</title>
        <authorList>
            <consortium name="The Broad Institute Genome Sequencing Platform"/>
            <person name="Earl A."/>
            <person name="Ward D."/>
            <person name="Feldgarden M."/>
            <person name="Gevers D."/>
            <person name="Daigneault M."/>
            <person name="Strauss J."/>
            <person name="Allen-Vercoe E."/>
            <person name="Young S.K."/>
            <person name="Zeng Q."/>
            <person name="Gargeya S."/>
            <person name="Fitzgerald M."/>
            <person name="Haas B."/>
            <person name="Abouelleil A."/>
            <person name="Alvarado L."/>
            <person name="Arachchi H.M."/>
            <person name="Berlin A."/>
            <person name="Brown A."/>
            <person name="Chapman S.B."/>
            <person name="Chen Z."/>
            <person name="Dunbar C."/>
            <person name="Freedman E."/>
            <person name="Gearin G."/>
            <person name="Gellesch M."/>
            <person name="Goldberg J."/>
            <person name="Griggs A."/>
            <person name="Gujja S."/>
            <person name="Heiman D."/>
            <person name="Howarth C."/>
            <person name="Larson L."/>
            <person name="Lui A."/>
            <person name="MacDonald P.J.P."/>
            <person name="Montmayeur A."/>
            <person name="Murphy C."/>
            <person name="Neiman D."/>
            <person name="Pearson M."/>
            <person name="Priest M."/>
            <person name="Roberts A."/>
            <person name="Saif S."/>
            <person name="Shea T."/>
            <person name="Shenoy N."/>
            <person name="Sisk P."/>
            <person name="Stolte C."/>
            <person name="Sykes S."/>
            <person name="Wortman J."/>
            <person name="Nusbaum C."/>
            <person name="Birren B."/>
        </authorList>
    </citation>
    <scope>NUCLEOTIDE SEQUENCE [LARGE SCALE GENOMIC DNA]</scope>
    <source>
        <strain evidence="3 4">1_3_50AFAA</strain>
    </source>
</reference>
<dbReference type="SUPFAM" id="SSF49785">
    <property type="entry name" value="Galactose-binding domain-like"/>
    <property type="match status" value="1"/>
</dbReference>
<feature type="transmembrane region" description="Helical" evidence="1">
    <location>
        <begin position="328"/>
        <end position="348"/>
    </location>
</feature>
<dbReference type="Pfam" id="PF14501">
    <property type="entry name" value="HATPase_c_5"/>
    <property type="match status" value="1"/>
</dbReference>
<feature type="transmembrane region" description="Helical" evidence="1">
    <location>
        <begin position="355"/>
        <end position="374"/>
    </location>
</feature>
<feature type="domain" description="Sensor histidine kinase NatK-like C-terminal" evidence="2">
    <location>
        <begin position="543"/>
        <end position="643"/>
    </location>
</feature>
<keyword evidence="4" id="KW-1185">Reference proteome</keyword>
<dbReference type="RefSeq" id="WP_044942112.1">
    <property type="nucleotide sequence ID" value="NZ_KN174164.1"/>
</dbReference>
<feature type="transmembrane region" description="Helical" evidence="1">
    <location>
        <begin position="296"/>
        <end position="316"/>
    </location>
</feature>
<name>A0A096CHS4_FLAPL</name>
<feature type="transmembrane region" description="Helical" evidence="1">
    <location>
        <begin position="236"/>
        <end position="254"/>
    </location>
</feature>
<accession>A0A096CHS4</accession>
<dbReference type="AlphaFoldDB" id="A0A096CHS4"/>
<dbReference type="Gene3D" id="3.30.565.10">
    <property type="entry name" value="Histidine kinase-like ATPase, C-terminal domain"/>
    <property type="match status" value="1"/>
</dbReference>
<organism evidence="3 4">
    <name type="scientific">Flavonifractor plautii 1_3_50AFAA</name>
    <dbReference type="NCBI Taxonomy" id="742738"/>
    <lineage>
        <taxon>Bacteria</taxon>
        <taxon>Bacillati</taxon>
        <taxon>Bacillota</taxon>
        <taxon>Clostridia</taxon>
        <taxon>Eubacteriales</taxon>
        <taxon>Oscillospiraceae</taxon>
        <taxon>Flavonifractor</taxon>
    </lineage>
</organism>
<dbReference type="SUPFAM" id="SSF55874">
    <property type="entry name" value="ATPase domain of HSP90 chaperone/DNA topoisomerase II/histidine kinase"/>
    <property type="match status" value="1"/>
</dbReference>
<feature type="transmembrane region" description="Helical" evidence="1">
    <location>
        <begin position="207"/>
        <end position="229"/>
    </location>
</feature>
<sequence>MKPVHRQLLALLLAVVLGSALCLSLYVWDNKYTRPGAQPMDGLLTLTDEELEQTDLHFLIHGWAFYPGVLLTPEEWTAHGTEHYMIYTSIGERTRFDQPDGVTPHGYGTYVLTLELPEDPAQYGLELPEIYSAYRLYLNGNLELQVGEPDLEHYQPRTQNRMVTFTGSGFTTILLAVRDDSHFYSGLVYPPALGTPLAVNLSRGLRLGLAVCVTLCGVLGAALAAYFGVRMRHKNALLFALLCLAGSLFTAYPILHSAAALPPRPWYALEISVGYAMVVLVVTLQNRLCQTRRPVALTVEIAGWLFCLTALCYGLLSPYLTIPVMKVFSLLIFCFKIGSAVYLLGAALRAVRQQVPQAAPLFFAAAFYATLLLWDRLLPAFEPVVTGWFGEWGSFAMTLTIGYVLWRDIVSAYRFNLAFAAEYRQMERQLAMQVEYADQLAQRSDENRRLIHDFRQHLRTITELAGQIESRPETEEHRRELLRYLEDFPSVLARRPGVSPGSFCNRAPVDALLQYYSAAAQRQEIRADLALTIPAGVPLGDVEWCTVLGNLLENALEACQRQSRGERRLSLTSWATEGTLFLLVENTYDGWFDRSEGHILSRKAGGVRCGIGLSSVRETVERHGGTMDLYPGEDVFQVGITLPIHNR</sequence>
<keyword evidence="1" id="KW-1133">Transmembrane helix</keyword>
<dbReference type="HOGENOM" id="CLU_020211_10_0_9"/>
<feature type="transmembrane region" description="Helical" evidence="1">
    <location>
        <begin position="386"/>
        <end position="406"/>
    </location>
</feature>
<evidence type="ECO:0000256" key="1">
    <source>
        <dbReference type="SAM" id="Phobius"/>
    </source>
</evidence>
<protein>
    <recommendedName>
        <fullName evidence="2">Sensor histidine kinase NatK-like C-terminal domain-containing protein</fullName>
    </recommendedName>
</protein>
<evidence type="ECO:0000313" key="4">
    <source>
        <dbReference type="Proteomes" id="UP000029585"/>
    </source>
</evidence>
<dbReference type="InterPro" id="IPR008979">
    <property type="entry name" value="Galactose-bd-like_sf"/>
</dbReference>
<keyword evidence="1" id="KW-0812">Transmembrane</keyword>
<dbReference type="CDD" id="cd16935">
    <property type="entry name" value="HATPase_AgrC-ComD-like"/>
    <property type="match status" value="1"/>
</dbReference>
<gene>
    <name evidence="3" type="ORF">HMPREF9460_02871</name>
</gene>
<feature type="transmembrane region" description="Helical" evidence="1">
    <location>
        <begin position="266"/>
        <end position="284"/>
    </location>
</feature>
<comment type="caution">
    <text evidence="3">The sequence shown here is derived from an EMBL/GenBank/DDBJ whole genome shotgun (WGS) entry which is preliminary data.</text>
</comment>
<dbReference type="InterPro" id="IPR036890">
    <property type="entry name" value="HATPase_C_sf"/>
</dbReference>
<dbReference type="EMBL" id="ADLO01000089">
    <property type="protein sequence ID" value="KGF54367.1"/>
    <property type="molecule type" value="Genomic_DNA"/>
</dbReference>
<dbReference type="eggNOG" id="COG5002">
    <property type="taxonomic scope" value="Bacteria"/>
</dbReference>
<keyword evidence="1" id="KW-0472">Membrane</keyword>